<evidence type="ECO:0000256" key="5">
    <source>
        <dbReference type="ARBA" id="ARBA00022793"/>
    </source>
</evidence>
<feature type="binding site" evidence="9">
    <location>
        <begin position="394"/>
        <end position="396"/>
    </location>
    <ligand>
        <name>substrate</name>
    </ligand>
</feature>
<dbReference type="InterPro" id="IPR008210">
    <property type="entry name" value="PEP_carboxykinase_N"/>
</dbReference>
<dbReference type="PIRSF" id="PIRSF001348">
    <property type="entry name" value="PEP_carboxykinase_GTP"/>
    <property type="match status" value="1"/>
</dbReference>
<evidence type="ECO:0000256" key="9">
    <source>
        <dbReference type="HAMAP-Rule" id="MF_00452"/>
    </source>
</evidence>
<gene>
    <name evidence="9" type="primary">pckG</name>
    <name evidence="12" type="ORF">H8L47_14600</name>
</gene>
<comment type="subunit">
    <text evidence="9">Monomer.</text>
</comment>
<keyword evidence="8 9" id="KW-0456">Lyase</keyword>
<evidence type="ECO:0000259" key="11">
    <source>
        <dbReference type="Pfam" id="PF17297"/>
    </source>
</evidence>
<keyword evidence="3 9" id="KW-0479">Metal-binding</keyword>
<dbReference type="Pfam" id="PF00821">
    <property type="entry name" value="PEPCK_GTP"/>
    <property type="match status" value="1"/>
</dbReference>
<dbReference type="InterPro" id="IPR018091">
    <property type="entry name" value="PEP_carboxykin_GTP_CS"/>
</dbReference>
<feature type="binding site" evidence="9">
    <location>
        <position position="233"/>
    </location>
    <ligand>
        <name>Mn(2+)</name>
        <dbReference type="ChEBI" id="CHEBI:29035"/>
    </ligand>
</feature>
<feature type="binding site" evidence="9">
    <location>
        <position position="396"/>
    </location>
    <ligand>
        <name>GTP</name>
        <dbReference type="ChEBI" id="CHEBI:37565"/>
    </ligand>
</feature>
<keyword evidence="2 9" id="KW-0312">Gluconeogenesis</keyword>
<feature type="binding site" evidence="9">
    <location>
        <position position="275"/>
    </location>
    <ligand>
        <name>substrate</name>
    </ligand>
</feature>
<feature type="binding site" evidence="9">
    <location>
        <position position="85"/>
    </location>
    <ligand>
        <name>substrate</name>
    </ligand>
</feature>
<dbReference type="Pfam" id="PF17297">
    <property type="entry name" value="PEPCK_N"/>
    <property type="match status" value="1"/>
</dbReference>
<feature type="domain" description="Phosphoenolpyruvate carboxykinase C-terminal P-loop" evidence="10">
    <location>
        <begin position="249"/>
        <end position="613"/>
    </location>
</feature>
<keyword evidence="9" id="KW-0963">Cytoplasm</keyword>
<sequence>MNQPIMKGVAALNAPAYVKHQKLINWIAEMAALTKPDNIYWCDGSQDEYDRLCAQMVAAGTMKKLNEAKRPNSYLACSDPSDVARVEDRTYICSANKEDAGPTNNWMAPAEMRATLNPLFDGCMRGRTMYVVPFSMGPLGSPIAHIGVELSDSPYVAVNMRIMTRMGKAVYDVLGTDGDFVPCVHTVGAPLAEGQADVAWPCNNTKYIVHYPETREIWSFGSGYGGNALLGKKCFALRIASTMGRDQGWLAEHMLILGVESPEGKKHYVAAAFPSACGKTNFAMLIPAIKGWKVTTIGDDIAWIKPGKDGRLYAINPEAGYFGVAPGTNTATNSNCMASLTANTIFTNVGLTDDGDVWWEGMSKEAPAHLIDWQGKDWTPEIAKETGRKAAHPNARFTVAATQNPVIDAAWDDPAGVPISAFIFGGRRSTTVPLVTEARNWVEGVYMAATMGSETTAAAVGQQGVVRRDPFAMLPFMGYNMSDYFQHWLDMGKKIEAAGATQPAIFCVNWFRTDENGKFVWPGFGDNMRVLKWMLERIEGKAHGVENIFGVTPTFADLNWEGLNFTQAQFDTITSIDKAAWDAELKLHAELFEKLAYHLPADLEATRVALEKRLAA</sequence>
<feature type="binding site" evidence="9">
    <location>
        <position position="300"/>
    </location>
    <ligand>
        <name>Mn(2+)</name>
        <dbReference type="ChEBI" id="CHEBI:29035"/>
    </ligand>
</feature>
<dbReference type="InterPro" id="IPR008209">
    <property type="entry name" value="PEP_carboxykinase_GTP"/>
</dbReference>
<dbReference type="NCBIfam" id="NF003253">
    <property type="entry name" value="PRK04210.1"/>
    <property type="match status" value="1"/>
</dbReference>
<dbReference type="HAMAP" id="MF_00452">
    <property type="entry name" value="PEPCK_GTP"/>
    <property type="match status" value="1"/>
</dbReference>
<feature type="binding site" evidence="9">
    <location>
        <position position="253"/>
    </location>
    <ligand>
        <name>Mn(2+)</name>
        <dbReference type="ChEBI" id="CHEBI:29035"/>
    </ligand>
</feature>
<feature type="binding site" evidence="9">
    <location>
        <begin position="224"/>
        <end position="226"/>
    </location>
    <ligand>
        <name>substrate</name>
    </ligand>
</feature>
<keyword evidence="4 9" id="KW-0547">Nucleotide-binding</keyword>
<proteinExistence type="inferred from homology"/>
<name>A0ABR6ZAK0_9BURK</name>
<accession>A0ABR6ZAK0</accession>
<comment type="catalytic activity">
    <reaction evidence="9">
        <text>oxaloacetate + GTP = phosphoenolpyruvate + GDP + CO2</text>
        <dbReference type="Rhea" id="RHEA:10388"/>
        <dbReference type="ChEBI" id="CHEBI:16452"/>
        <dbReference type="ChEBI" id="CHEBI:16526"/>
        <dbReference type="ChEBI" id="CHEBI:37565"/>
        <dbReference type="ChEBI" id="CHEBI:58189"/>
        <dbReference type="ChEBI" id="CHEBI:58702"/>
        <dbReference type="EC" id="4.1.1.32"/>
    </reaction>
</comment>
<evidence type="ECO:0000256" key="1">
    <source>
        <dbReference type="ARBA" id="ARBA00005796"/>
    </source>
</evidence>
<comment type="subcellular location">
    <subcellularLocation>
        <location evidence="9">Cytoplasm</location>
    </subcellularLocation>
</comment>
<evidence type="ECO:0000256" key="4">
    <source>
        <dbReference type="ARBA" id="ARBA00022741"/>
    </source>
</evidence>
<dbReference type="SUPFAM" id="SSF68923">
    <property type="entry name" value="PEP carboxykinase N-terminal domain"/>
    <property type="match status" value="1"/>
</dbReference>
<dbReference type="Gene3D" id="3.90.228.20">
    <property type="match status" value="1"/>
</dbReference>
<dbReference type="Gene3D" id="3.40.449.10">
    <property type="entry name" value="Phosphoenolpyruvate Carboxykinase, domain 1"/>
    <property type="match status" value="1"/>
</dbReference>
<dbReference type="InterPro" id="IPR013035">
    <property type="entry name" value="PEP_carboxykinase_C"/>
</dbReference>
<organism evidence="12 13">
    <name type="scientific">Undibacterium umbellatum</name>
    <dbReference type="NCBI Taxonomy" id="2762300"/>
    <lineage>
        <taxon>Bacteria</taxon>
        <taxon>Pseudomonadati</taxon>
        <taxon>Pseudomonadota</taxon>
        <taxon>Betaproteobacteria</taxon>
        <taxon>Burkholderiales</taxon>
        <taxon>Oxalobacteraceae</taxon>
        <taxon>Undibacterium</taxon>
    </lineage>
</organism>
<comment type="pathway">
    <text evidence="9">Carbohydrate biosynthesis; gluconeogenesis.</text>
</comment>
<protein>
    <recommendedName>
        <fullName evidence="9">Phosphoenolpyruvate carboxykinase [GTP]</fullName>
        <shortName evidence="9">PEP carboxykinase</shortName>
        <shortName evidence="9">PEPCK</shortName>
        <ecNumber evidence="9">4.1.1.32</ecNumber>
    </recommendedName>
    <alternativeName>
        <fullName evidence="9">GTP-dependent phosphoenolpyruvate carboxykinase</fullName>
        <shortName evidence="9">GTP-PEPCK</shortName>
    </alternativeName>
</protein>
<evidence type="ECO:0000256" key="2">
    <source>
        <dbReference type="ARBA" id="ARBA00022432"/>
    </source>
</evidence>
<dbReference type="Gene3D" id="2.170.8.10">
    <property type="entry name" value="Phosphoenolpyruvate Carboxykinase, domain 2"/>
    <property type="match status" value="1"/>
</dbReference>
<comment type="function">
    <text evidence="9">Catalyzes the conversion of oxaloacetate (OAA) to phosphoenolpyruvate (PEP), the rate-limiting step in the metabolic pathway that produces glucose from lactate and other precursors derived from the citric acid cycle.</text>
</comment>
<feature type="binding site" evidence="9">
    <location>
        <begin position="524"/>
        <end position="527"/>
    </location>
    <ligand>
        <name>GTP</name>
        <dbReference type="ChEBI" id="CHEBI:37565"/>
    </ligand>
</feature>
<dbReference type="InterPro" id="IPR035077">
    <property type="entry name" value="PEP_carboxykinase_GTP_C"/>
</dbReference>
<evidence type="ECO:0000256" key="7">
    <source>
        <dbReference type="ARBA" id="ARBA00023211"/>
    </source>
</evidence>
<evidence type="ECO:0000259" key="10">
    <source>
        <dbReference type="Pfam" id="PF00821"/>
    </source>
</evidence>
<feature type="binding site" evidence="9">
    <location>
        <position position="427"/>
    </location>
    <ligand>
        <name>GTP</name>
        <dbReference type="ChEBI" id="CHEBI:37565"/>
    </ligand>
</feature>
<dbReference type="EMBL" id="JACOFX010000007">
    <property type="protein sequence ID" value="MBC3908787.1"/>
    <property type="molecule type" value="Genomic_DNA"/>
</dbReference>
<comment type="caution">
    <text evidence="12">The sequence shown here is derived from an EMBL/GenBank/DDBJ whole genome shotgun (WGS) entry which is preliminary data.</text>
</comment>
<reference evidence="12 13" key="1">
    <citation type="submission" date="2020-08" db="EMBL/GenBank/DDBJ databases">
        <title>Novel species isolated from subtropical streams in China.</title>
        <authorList>
            <person name="Lu H."/>
        </authorList>
    </citation>
    <scope>NUCLEOTIDE SEQUENCE [LARGE SCALE GENOMIC DNA]</scope>
    <source>
        <strain evidence="12 13">NL8W</strain>
    </source>
</reference>
<feature type="domain" description="Phosphoenolpyruvate carboxykinase GTP-utilising N-terminal" evidence="11">
    <location>
        <begin position="25"/>
        <end position="245"/>
    </location>
</feature>
<dbReference type="GO" id="GO:0004613">
    <property type="term" value="F:phosphoenolpyruvate carboxykinase (GTP) activity"/>
    <property type="evidence" value="ECO:0007669"/>
    <property type="project" value="UniProtKB-EC"/>
</dbReference>
<dbReference type="PANTHER" id="PTHR11561:SF0">
    <property type="entry name" value="PHOSPHOENOLPYRUVATE CARBOXYKINASE [GTP]-RELATED"/>
    <property type="match status" value="1"/>
</dbReference>
<evidence type="ECO:0000313" key="13">
    <source>
        <dbReference type="Proteomes" id="UP000646911"/>
    </source>
</evidence>
<keyword evidence="13" id="KW-1185">Reference proteome</keyword>
<evidence type="ECO:0000256" key="3">
    <source>
        <dbReference type="ARBA" id="ARBA00022723"/>
    </source>
</evidence>
<dbReference type="PROSITE" id="PS00505">
    <property type="entry name" value="PEPCK_GTP"/>
    <property type="match status" value="1"/>
</dbReference>
<comment type="similarity">
    <text evidence="1 9">Belongs to the phosphoenolpyruvate carboxykinase [GTP] family.</text>
</comment>
<dbReference type="EC" id="4.1.1.32" evidence="9"/>
<keyword evidence="6 9" id="KW-0342">GTP-binding</keyword>
<dbReference type="PANTHER" id="PTHR11561">
    <property type="entry name" value="PHOSPHOENOLPYRUVATE CARBOXYKINASE"/>
    <property type="match status" value="1"/>
</dbReference>
<keyword evidence="7 9" id="KW-0464">Manganese</keyword>
<dbReference type="Proteomes" id="UP000646911">
    <property type="component" value="Unassembled WGS sequence"/>
</dbReference>
<evidence type="ECO:0000256" key="8">
    <source>
        <dbReference type="ARBA" id="ARBA00023239"/>
    </source>
</evidence>
<dbReference type="InterPro" id="IPR035078">
    <property type="entry name" value="PEP_carboxykinase_GTP_N"/>
</dbReference>
<evidence type="ECO:0000256" key="6">
    <source>
        <dbReference type="ARBA" id="ARBA00023134"/>
    </source>
</evidence>
<dbReference type="CDD" id="cd00819">
    <property type="entry name" value="PEPCK_GTP"/>
    <property type="match status" value="1"/>
</dbReference>
<dbReference type="RefSeq" id="WP_186954337.1">
    <property type="nucleotide sequence ID" value="NZ_JACOFX010000007.1"/>
</dbReference>
<keyword evidence="5 9" id="KW-0210">Decarboxylase</keyword>
<evidence type="ECO:0000313" key="12">
    <source>
        <dbReference type="EMBL" id="MBC3908787.1"/>
    </source>
</evidence>
<dbReference type="SUPFAM" id="SSF53795">
    <property type="entry name" value="PEP carboxykinase-like"/>
    <property type="match status" value="1"/>
</dbReference>
<comment type="cofactor">
    <cofactor evidence="9">
        <name>Mn(2+)</name>
        <dbReference type="ChEBI" id="CHEBI:29035"/>
    </cofactor>
    <text evidence="9">Binds 1 Mn(2+) ion per subunit.</text>
</comment>
<feature type="binding site" evidence="9">
    <location>
        <begin position="276"/>
        <end position="281"/>
    </location>
    <ligand>
        <name>GTP</name>
        <dbReference type="ChEBI" id="CHEBI:37565"/>
    </ligand>
</feature>
<feature type="active site" evidence="9">
    <location>
        <position position="277"/>
    </location>
</feature>